<dbReference type="InterPro" id="IPR013783">
    <property type="entry name" value="Ig-like_fold"/>
</dbReference>
<evidence type="ECO:0000313" key="3">
    <source>
        <dbReference type="Proteomes" id="UP000321769"/>
    </source>
</evidence>
<dbReference type="EMBL" id="BJZQ01000018">
    <property type="protein sequence ID" value="GEO90406.1"/>
    <property type="molecule type" value="Genomic_DNA"/>
</dbReference>
<dbReference type="GO" id="GO:0003824">
    <property type="term" value="F:catalytic activity"/>
    <property type="evidence" value="ECO:0007669"/>
    <property type="project" value="InterPro"/>
</dbReference>
<dbReference type="Pfam" id="PF03372">
    <property type="entry name" value="Exo_endo_phos"/>
    <property type="match status" value="1"/>
</dbReference>
<dbReference type="Gene3D" id="3.60.10.10">
    <property type="entry name" value="Endonuclease/exonuclease/phosphatase"/>
    <property type="match status" value="1"/>
</dbReference>
<dbReference type="Proteomes" id="UP000321769">
    <property type="component" value="Unassembled WGS sequence"/>
</dbReference>
<dbReference type="GO" id="GO:0005975">
    <property type="term" value="P:carbohydrate metabolic process"/>
    <property type="evidence" value="ECO:0007669"/>
    <property type="project" value="UniProtKB-ARBA"/>
</dbReference>
<sequence>MTCAAGLTVLTAPAEAASSLPTPTNVQAADLGGGQVAVTWDRISGSGSYLVGVSPDKSTTQWSWLDAGVSGTTINLNATLRAVPSSGRYYVVVRARSRDEADRATDDRASAFSPWLAVNAVSESIPRYKVGSYNVLSATSSHVNGAKDKNTFPWAKRGSKVISTLANLDLDVFAIQEDNGPIATKWGCAPPMDASAAACLDPKNGSPSHLLAKVGGEIPVSAPASQRLLIHETVAARLGTKYSSYLDPSSSEGRIFWRASKFDRVRGGAFTDLYAPNDYEGVRDWTNWVVLQDRARPASRVFVVSIHTASSTSLKNLGADPDAAHRAFFANVDKKVKAANTEGLPVLLMGDFNSPTRSNGGLDWLRRNGYGIANDDAATRINPTYRSVRSFLPSKVPSQYPYDHVAYKPGSGTPVQAVASWVVARTRLADGERWQENCLGVTNKTVIATAGCIGSDHVPVMASLRW</sequence>
<keyword evidence="3" id="KW-1185">Reference proteome</keyword>
<comment type="caution">
    <text evidence="2">The sequence shown here is derived from an EMBL/GenBank/DDBJ whole genome shotgun (WGS) entry which is preliminary data.</text>
</comment>
<protein>
    <recommendedName>
        <fullName evidence="1">Endonuclease/exonuclease/phosphatase domain-containing protein</fullName>
    </recommendedName>
</protein>
<dbReference type="SUPFAM" id="SSF56219">
    <property type="entry name" value="DNase I-like"/>
    <property type="match status" value="1"/>
</dbReference>
<accession>A0A512HY69</accession>
<proteinExistence type="predicted"/>
<feature type="domain" description="Endonuclease/exonuclease/phosphatase" evidence="1">
    <location>
        <begin position="132"/>
        <end position="457"/>
    </location>
</feature>
<organism evidence="2 3">
    <name type="scientific">Aeromicrobium flavum</name>
    <dbReference type="NCBI Taxonomy" id="416568"/>
    <lineage>
        <taxon>Bacteria</taxon>
        <taxon>Bacillati</taxon>
        <taxon>Actinomycetota</taxon>
        <taxon>Actinomycetes</taxon>
        <taxon>Propionibacteriales</taxon>
        <taxon>Nocardioidaceae</taxon>
        <taxon>Aeromicrobium</taxon>
    </lineage>
</organism>
<name>A0A512HY69_9ACTN</name>
<reference evidence="2 3" key="1">
    <citation type="submission" date="2019-07" db="EMBL/GenBank/DDBJ databases">
        <title>Whole genome shotgun sequence of Aeromicrobium flavum NBRC 107625.</title>
        <authorList>
            <person name="Hosoyama A."/>
            <person name="Uohara A."/>
            <person name="Ohji S."/>
            <person name="Ichikawa N."/>
        </authorList>
    </citation>
    <scope>NUCLEOTIDE SEQUENCE [LARGE SCALE GENOMIC DNA]</scope>
    <source>
        <strain evidence="2 3">NBRC 107625</strain>
    </source>
</reference>
<dbReference type="InterPro" id="IPR005135">
    <property type="entry name" value="Endo/exonuclease/phosphatase"/>
</dbReference>
<gene>
    <name evidence="2" type="ORF">AFL01nite_27330</name>
</gene>
<dbReference type="InterPro" id="IPR036691">
    <property type="entry name" value="Endo/exonu/phosph_ase_sf"/>
</dbReference>
<evidence type="ECO:0000259" key="1">
    <source>
        <dbReference type="Pfam" id="PF03372"/>
    </source>
</evidence>
<dbReference type="AlphaFoldDB" id="A0A512HY69"/>
<evidence type="ECO:0000313" key="2">
    <source>
        <dbReference type="EMBL" id="GEO90406.1"/>
    </source>
</evidence>
<dbReference type="Gene3D" id="2.60.40.10">
    <property type="entry name" value="Immunoglobulins"/>
    <property type="match status" value="1"/>
</dbReference>